<name>A0ABT6JGF6_9GAMM</name>
<dbReference type="EC" id="3.1.1.103" evidence="3"/>
<keyword evidence="1" id="KW-0732">Signal</keyword>
<comment type="caution">
    <text evidence="3">The sequence shown here is derived from an EMBL/GenBank/DDBJ whole genome shotgun (WGS) entry which is preliminary data.</text>
</comment>
<dbReference type="PANTHER" id="PTHR43283">
    <property type="entry name" value="BETA-LACTAMASE-RELATED"/>
    <property type="match status" value="1"/>
</dbReference>
<dbReference type="InterPro" id="IPR050789">
    <property type="entry name" value="Diverse_Enzym_Activities"/>
</dbReference>
<dbReference type="GO" id="GO:0016787">
    <property type="term" value="F:hydrolase activity"/>
    <property type="evidence" value="ECO:0007669"/>
    <property type="project" value="UniProtKB-KW"/>
</dbReference>
<keyword evidence="4" id="KW-1185">Reference proteome</keyword>
<feature type="chain" id="PRO_5045054255" evidence="1">
    <location>
        <begin position="22"/>
        <end position="397"/>
    </location>
</feature>
<dbReference type="RefSeq" id="WP_280600109.1">
    <property type="nucleotide sequence ID" value="NZ_JARXRN010000020.1"/>
</dbReference>
<reference evidence="3 4" key="1">
    <citation type="submission" date="2023-04" db="EMBL/GenBank/DDBJ databases">
        <title>Luteimonas sp. M1R5S18.</title>
        <authorList>
            <person name="Sun J.-Q."/>
        </authorList>
    </citation>
    <scope>NUCLEOTIDE SEQUENCE [LARGE SCALE GENOMIC DNA]</scope>
    <source>
        <strain evidence="3 4">M1R5S18</strain>
    </source>
</reference>
<dbReference type="Pfam" id="PF00144">
    <property type="entry name" value="Beta-lactamase"/>
    <property type="match status" value="1"/>
</dbReference>
<feature type="signal peptide" evidence="1">
    <location>
        <begin position="1"/>
        <end position="21"/>
    </location>
</feature>
<evidence type="ECO:0000313" key="3">
    <source>
        <dbReference type="EMBL" id="MDH5829763.1"/>
    </source>
</evidence>
<dbReference type="InterPro" id="IPR012338">
    <property type="entry name" value="Beta-lactam/transpept-like"/>
</dbReference>
<dbReference type="PANTHER" id="PTHR43283:SF7">
    <property type="entry name" value="BETA-LACTAMASE-RELATED DOMAIN-CONTAINING PROTEIN"/>
    <property type="match status" value="1"/>
</dbReference>
<sequence>MKRFFLFASVLALSAAASASAAPATEAQLQTIERAARASHSDAVLVIHGDKVLLEHYADDDRSPIELMSATKSVVAIAIGLLLADGHLESLDTPVHRFYPEWAQGRKRDITVRMLMDHTSGLQNHPNAGAEIEPAPDVLQLALAAELDTAPGEAFAYNNKATNLLAGVIERASGEPMDTYLQRRLFAPLSITPGEWHKDAAGHPWAMAGLPLTARDAARLGRLLLDDGVAPDGTRLLPQGFADTLFAPGARSEQVGLLWWRTPTWETFAWRAEAPARLREAGVPAAVVDALSTLDGRRFDSRDAVLEAIAAALGPDWNEVYGREIRQRGLGFDALFDNRRGPVAAYRADGYLGQYIVLVPDKDVVAVRQIRRRDDHRAPQDNYGAFAADIIALADRL</sequence>
<proteinExistence type="predicted"/>
<dbReference type="InterPro" id="IPR001466">
    <property type="entry name" value="Beta-lactam-related"/>
</dbReference>
<keyword evidence="3" id="KW-0378">Hydrolase</keyword>
<dbReference type="SUPFAM" id="SSF56601">
    <property type="entry name" value="beta-lactamase/transpeptidase-like"/>
    <property type="match status" value="1"/>
</dbReference>
<dbReference type="EMBL" id="JARXRN010000020">
    <property type="protein sequence ID" value="MDH5829763.1"/>
    <property type="molecule type" value="Genomic_DNA"/>
</dbReference>
<feature type="domain" description="Beta-lactamase-related" evidence="2">
    <location>
        <begin position="33"/>
        <end position="383"/>
    </location>
</feature>
<evidence type="ECO:0000256" key="1">
    <source>
        <dbReference type="SAM" id="SignalP"/>
    </source>
</evidence>
<gene>
    <name evidence="3" type="ORF">QFW80_04425</name>
</gene>
<evidence type="ECO:0000259" key="2">
    <source>
        <dbReference type="Pfam" id="PF00144"/>
    </source>
</evidence>
<evidence type="ECO:0000313" key="4">
    <source>
        <dbReference type="Proteomes" id="UP001156831"/>
    </source>
</evidence>
<organism evidence="3 4">
    <name type="scientific">Luteimonas rhizosphaericola</name>
    <dbReference type="NCBI Taxonomy" id="3042024"/>
    <lineage>
        <taxon>Bacteria</taxon>
        <taxon>Pseudomonadati</taxon>
        <taxon>Pseudomonadota</taxon>
        <taxon>Gammaproteobacteria</taxon>
        <taxon>Lysobacterales</taxon>
        <taxon>Lysobacteraceae</taxon>
        <taxon>Luteimonas</taxon>
    </lineage>
</organism>
<protein>
    <submittedName>
        <fullName evidence="3">Serine hydrolase</fullName>
        <ecNumber evidence="3">3.1.1.103</ecNumber>
    </submittedName>
</protein>
<dbReference type="Proteomes" id="UP001156831">
    <property type="component" value="Unassembled WGS sequence"/>
</dbReference>
<accession>A0ABT6JGF6</accession>
<dbReference type="Gene3D" id="3.40.710.10">
    <property type="entry name" value="DD-peptidase/beta-lactamase superfamily"/>
    <property type="match status" value="2"/>
</dbReference>